<gene>
    <name evidence="1" type="ORF">J5U23_00349</name>
</gene>
<dbReference type="GeneID" id="65561968"/>
<dbReference type="Proteomes" id="UP000694018">
    <property type="component" value="Chromosome"/>
</dbReference>
<protein>
    <submittedName>
        <fullName evidence="1">Membrane-anchored protein</fullName>
    </submittedName>
</protein>
<name>A0A8F5GSL8_SACSH</name>
<sequence>MPSSVTNLLIIIVTVIIALSAFAIYSEFFSVQGLTFVQEENVIGISKIVQVTVSQVSFKGLPPSYNYFNVSYLIWINSPTKYVTVIPFVASPLVNPFYIIPNNNQNAIILSSTPNGYTTLNTNFFIFSNNVYLPQQSQLIAKINGFYAYNLTSNRSYILSAKVSNGQIIMLWILYYYQGKWYRLDYTYLNPSNAGIGVYVLSGSGKYVGNSKNTNFKPPHQVTSQTALGFGLWFQLMPNAPTTTYLFNLTITPTNNENFSILAWVIGNKLYVGTYDLTSNKYIGQTYLITLSPNYWYFINFSLGSQAKLSQEVNFTIYNLSSQKPLNNSILGITESNGYISTVKFGSSSKTVVISQAYFVTLQNVNGLTNFYNVSSTIFKNGPLYNNTYNYNWTIVHSNNLLYAIGYWYFVYPSYPPSPTLPGILWYWPNGISKTNYPQIYYIPEQGYNTYVFV</sequence>
<proteinExistence type="predicted"/>
<accession>A0A8F5GSL8</accession>
<dbReference type="EMBL" id="CP077717">
    <property type="protein sequence ID" value="QXJ27482.1"/>
    <property type="molecule type" value="Genomic_DNA"/>
</dbReference>
<dbReference type="RefSeq" id="WP_218266767.1">
    <property type="nucleotide sequence ID" value="NZ_CP077717.1"/>
</dbReference>
<evidence type="ECO:0000313" key="1">
    <source>
        <dbReference type="EMBL" id="QXJ27482.1"/>
    </source>
</evidence>
<reference evidence="1" key="1">
    <citation type="journal article" date="2021" name="Environ. Microbiol.">
        <title>New insights into the diversity and evolution of the archaeal mobilome from three complete genomes of Saccharolobus shibatae.</title>
        <authorList>
            <person name="Medvedeva S."/>
            <person name="Brandt D."/>
            <person name="Cvirkaite-Krupovic V."/>
            <person name="Liu Y."/>
            <person name="Severinov K."/>
            <person name="Ishino S."/>
            <person name="Ishino Y."/>
            <person name="Prangishvili D."/>
            <person name="Kalinowski J."/>
            <person name="Krupovic M."/>
        </authorList>
    </citation>
    <scope>NUCLEOTIDE SEQUENCE</scope>
    <source>
        <strain evidence="1">B12</strain>
    </source>
</reference>
<dbReference type="KEGG" id="sshi:J5U23_00349"/>
<organism evidence="1 2">
    <name type="scientific">Saccharolobus shibatae (strain ATCC 51178 / DSM 5389 / JCM 8931 / NBRC 15437 / B12)</name>
    <name type="common">Sulfolobus shibatae</name>
    <dbReference type="NCBI Taxonomy" id="523848"/>
    <lineage>
        <taxon>Archaea</taxon>
        <taxon>Thermoproteota</taxon>
        <taxon>Thermoprotei</taxon>
        <taxon>Sulfolobales</taxon>
        <taxon>Sulfolobaceae</taxon>
        <taxon>Saccharolobus</taxon>
    </lineage>
</organism>
<dbReference type="OrthoDB" id="34421at2157"/>
<evidence type="ECO:0000313" key="2">
    <source>
        <dbReference type="Proteomes" id="UP000694018"/>
    </source>
</evidence>
<dbReference type="AlphaFoldDB" id="A0A8F5GSL8"/>